<dbReference type="Pfam" id="PF01063">
    <property type="entry name" value="Aminotran_4"/>
    <property type="match status" value="1"/>
</dbReference>
<dbReference type="InterPro" id="IPR005801">
    <property type="entry name" value="ADC_synthase"/>
</dbReference>
<dbReference type="GO" id="GO:0009396">
    <property type="term" value="P:folic acid-containing compound biosynthetic process"/>
    <property type="evidence" value="ECO:0007669"/>
    <property type="project" value="InterPro"/>
</dbReference>
<dbReference type="Gene3D" id="3.20.10.10">
    <property type="entry name" value="D-amino Acid Aminotransferase, subunit A, domain 2"/>
    <property type="match status" value="1"/>
</dbReference>
<dbReference type="InterPro" id="IPR036038">
    <property type="entry name" value="Aminotransferase-like"/>
</dbReference>
<dbReference type="AlphaFoldDB" id="A0A7V5RN79"/>
<dbReference type="EMBL" id="DRLI01000051">
    <property type="protein sequence ID" value="HHM01633.1"/>
    <property type="molecule type" value="Genomic_DNA"/>
</dbReference>
<keyword evidence="2" id="KW-0032">Aminotransferase</keyword>
<reference evidence="2" key="1">
    <citation type="journal article" date="2020" name="mSystems">
        <title>Genome- and Community-Level Interaction Insights into Carbon Utilization and Element Cycling Functions of Hydrothermarchaeota in Hydrothermal Sediment.</title>
        <authorList>
            <person name="Zhou Z."/>
            <person name="Liu Y."/>
            <person name="Xu W."/>
            <person name="Pan J."/>
            <person name="Luo Z.H."/>
            <person name="Li M."/>
        </authorList>
    </citation>
    <scope>NUCLEOTIDE SEQUENCE [LARGE SCALE GENOMIC DNA]</scope>
    <source>
        <strain evidence="2">HyVt-460</strain>
    </source>
</reference>
<sequence>MNVRFFHPHKNRGLRFSSSLTKIRAVCAEEVAPALAEADRWLSEGKWLAGFIAYEAASGIDTHLRHHPPLEGLPLLMLGVYDSPGEILAEEPPASGDANLPQWQPLLAREHYDRALRKIRDYLRAGDSYQVNYTFPLEGDFQGDFEAFFKQLHRAQPGSYAAYIDMPGRAVASVSPELFFELNGNRIKTRPMKGTAPRGLFREDDLRLARELAASEKEQAENVMIVDMMRNDLSRFCRPGTVRCPALFNIEQYPTVWQMTSEVEGETDAPFSEIMRRLFPCASITGAPKVRTMEIIRELEPFPRGVYTGAIGYMGPRRQGCFNVAIRTVLLDKERKKVRYGVGGGIVWDSRVENEYRESLLKAGVLAYRQPSFRLLETLLYKQGRGWFLLKEHLERLKSSRDYFGFTFSLTPIRERLREEARRLSRLGEDQRVRLLVAPNGHCTLEASPLPENASADCLALASRSIDRDSIWYYHKTDRRQAYDSFLKENELGCNDLLLYNNAREITETTMANIVFEWKGERYTPPRRCGLLGGVFRAVLLREGRIREKILTMDMLTEVSRLWRINSVRGWMPVRSARLSATERITFNVSDGV</sequence>
<dbReference type="GO" id="GO:0046820">
    <property type="term" value="F:4-amino-4-deoxychorismate synthase activity"/>
    <property type="evidence" value="ECO:0007669"/>
    <property type="project" value="UniProtKB-EC"/>
</dbReference>
<accession>A0A7V5RN79</accession>
<dbReference type="Pfam" id="PF00425">
    <property type="entry name" value="Chorismate_bind"/>
    <property type="match status" value="1"/>
</dbReference>
<dbReference type="InterPro" id="IPR043132">
    <property type="entry name" value="BCAT-like_C"/>
</dbReference>
<dbReference type="NCBIfam" id="TIGR00553">
    <property type="entry name" value="pabB"/>
    <property type="match status" value="1"/>
</dbReference>
<dbReference type="InterPro" id="IPR019999">
    <property type="entry name" value="Anth_synth_I-like"/>
</dbReference>
<proteinExistence type="predicted"/>
<dbReference type="Gene3D" id="3.60.120.10">
    <property type="entry name" value="Anthranilate synthase"/>
    <property type="match status" value="1"/>
</dbReference>
<comment type="caution">
    <text evidence="2">The sequence shown here is derived from an EMBL/GenBank/DDBJ whole genome shotgun (WGS) entry which is preliminary data.</text>
</comment>
<feature type="domain" description="Chorismate-utilising enzyme C-terminal" evidence="1">
    <location>
        <begin position="109"/>
        <end position="362"/>
    </location>
</feature>
<dbReference type="SUPFAM" id="SSF56752">
    <property type="entry name" value="D-aminoacid aminotransferase-like PLP-dependent enzymes"/>
    <property type="match status" value="1"/>
</dbReference>
<dbReference type="PANTHER" id="PTHR11236:SF50">
    <property type="entry name" value="AMINODEOXYCHORISMATE SYNTHASE COMPONENT 1"/>
    <property type="match status" value="1"/>
</dbReference>
<keyword evidence="2" id="KW-0808">Transferase</keyword>
<dbReference type="SUPFAM" id="SSF56322">
    <property type="entry name" value="ADC synthase"/>
    <property type="match status" value="1"/>
</dbReference>
<gene>
    <name evidence="2" type="primary">pabB</name>
    <name evidence="2" type="ORF">ENJ15_01370</name>
</gene>
<dbReference type="InterPro" id="IPR001544">
    <property type="entry name" value="Aminotrans_IV"/>
</dbReference>
<dbReference type="InterPro" id="IPR005802">
    <property type="entry name" value="ADC_synth_comp_1"/>
</dbReference>
<dbReference type="Proteomes" id="UP000885771">
    <property type="component" value="Unassembled WGS sequence"/>
</dbReference>
<dbReference type="EC" id="2.6.1.85" evidence="2"/>
<name>A0A7V5RN79_CALAY</name>
<dbReference type="InterPro" id="IPR043131">
    <property type="entry name" value="BCAT-like_N"/>
</dbReference>
<dbReference type="Gene3D" id="3.30.470.10">
    <property type="match status" value="1"/>
</dbReference>
<protein>
    <submittedName>
        <fullName evidence="2">Aminodeoxychorismate synthase component I</fullName>
        <ecNumber evidence="2">2.6.1.85</ecNumber>
    </submittedName>
</protein>
<organism evidence="2">
    <name type="scientific">Caldithrix abyssi</name>
    <dbReference type="NCBI Taxonomy" id="187145"/>
    <lineage>
        <taxon>Bacteria</taxon>
        <taxon>Pseudomonadati</taxon>
        <taxon>Calditrichota</taxon>
        <taxon>Calditrichia</taxon>
        <taxon>Calditrichales</taxon>
        <taxon>Calditrichaceae</taxon>
        <taxon>Caldithrix</taxon>
    </lineage>
</organism>
<evidence type="ECO:0000259" key="1">
    <source>
        <dbReference type="Pfam" id="PF00425"/>
    </source>
</evidence>
<dbReference type="PRINTS" id="PR00095">
    <property type="entry name" value="ANTSNTHASEI"/>
</dbReference>
<dbReference type="InterPro" id="IPR015890">
    <property type="entry name" value="Chorismate_C"/>
</dbReference>
<dbReference type="GO" id="GO:0000162">
    <property type="term" value="P:L-tryptophan biosynthetic process"/>
    <property type="evidence" value="ECO:0007669"/>
    <property type="project" value="TreeGrafter"/>
</dbReference>
<dbReference type="PANTHER" id="PTHR11236">
    <property type="entry name" value="AMINOBENZOATE/ANTHRANILATE SYNTHASE"/>
    <property type="match status" value="1"/>
</dbReference>
<evidence type="ECO:0000313" key="2">
    <source>
        <dbReference type="EMBL" id="HHM01633.1"/>
    </source>
</evidence>